<name>A0A1G6GWP8_9MICO</name>
<dbReference type="AlphaFoldDB" id="A0A1G6GWP8"/>
<evidence type="ECO:0000313" key="4">
    <source>
        <dbReference type="Proteomes" id="UP000183203"/>
    </source>
</evidence>
<protein>
    <submittedName>
        <fullName evidence="3">Glycine/D-amino acid oxidase</fullName>
    </submittedName>
</protein>
<feature type="compositionally biased region" description="Low complexity" evidence="1">
    <location>
        <begin position="426"/>
        <end position="449"/>
    </location>
</feature>
<dbReference type="InterPro" id="IPR036188">
    <property type="entry name" value="FAD/NAD-bd_sf"/>
</dbReference>
<gene>
    <name evidence="3" type="ORF">SAMN05216418_0764</name>
</gene>
<evidence type="ECO:0000259" key="2">
    <source>
        <dbReference type="Pfam" id="PF01266"/>
    </source>
</evidence>
<dbReference type="SUPFAM" id="SSF51971">
    <property type="entry name" value="Nucleotide-binding domain"/>
    <property type="match status" value="1"/>
</dbReference>
<dbReference type="Proteomes" id="UP000183203">
    <property type="component" value="Unassembled WGS sequence"/>
</dbReference>
<dbReference type="InterPro" id="IPR006076">
    <property type="entry name" value="FAD-dep_OxRdtase"/>
</dbReference>
<dbReference type="EMBL" id="FMYG01000001">
    <property type="protein sequence ID" value="SDB86308.1"/>
    <property type="molecule type" value="Genomic_DNA"/>
</dbReference>
<evidence type="ECO:0000256" key="1">
    <source>
        <dbReference type="SAM" id="MobiDB-lite"/>
    </source>
</evidence>
<organism evidence="3 4">
    <name type="scientific">Microbacterium enclense</name>
    <dbReference type="NCBI Taxonomy" id="993073"/>
    <lineage>
        <taxon>Bacteria</taxon>
        <taxon>Bacillati</taxon>
        <taxon>Actinomycetota</taxon>
        <taxon>Actinomycetes</taxon>
        <taxon>Micrococcales</taxon>
        <taxon>Microbacteriaceae</taxon>
        <taxon>Microbacterium</taxon>
    </lineage>
</organism>
<reference evidence="3 4" key="1">
    <citation type="submission" date="2016-09" db="EMBL/GenBank/DDBJ databases">
        <authorList>
            <person name="Capua I."/>
            <person name="De Benedictis P."/>
            <person name="Joannis T."/>
            <person name="Lombin L.H."/>
            <person name="Cattoli G."/>
        </authorList>
    </citation>
    <scope>NUCLEOTIDE SEQUENCE [LARGE SCALE GENOMIC DNA]</scope>
    <source>
        <strain evidence="3 4">NIO-1002</strain>
    </source>
</reference>
<dbReference type="STRING" id="993073.AS029_02605"/>
<dbReference type="PANTHER" id="PTHR13847">
    <property type="entry name" value="SARCOSINE DEHYDROGENASE-RELATED"/>
    <property type="match status" value="1"/>
</dbReference>
<dbReference type="Gene3D" id="3.50.50.60">
    <property type="entry name" value="FAD/NAD(P)-binding domain"/>
    <property type="match status" value="1"/>
</dbReference>
<dbReference type="Gene3D" id="3.30.9.10">
    <property type="entry name" value="D-Amino Acid Oxidase, subunit A, domain 2"/>
    <property type="match status" value="1"/>
</dbReference>
<proteinExistence type="predicted"/>
<feature type="domain" description="FAD dependent oxidoreductase" evidence="2">
    <location>
        <begin position="36"/>
        <end position="377"/>
    </location>
</feature>
<feature type="region of interest" description="Disordered" evidence="1">
    <location>
        <begin position="426"/>
        <end position="503"/>
    </location>
</feature>
<dbReference type="GO" id="GO:0005737">
    <property type="term" value="C:cytoplasm"/>
    <property type="evidence" value="ECO:0007669"/>
    <property type="project" value="TreeGrafter"/>
</dbReference>
<sequence length="503" mass="52120">MPSPQPPRWDGRMSTPLWNRDQTSVATPFEADARHDVVIVGAGLTGLSTAVMLAEAGVDVAVVDAGEVGQGATAASVGMASVLQGTTLASLRRHHPASLVRAYVDANRAGQDWLADRAGAAADRRTAFTFGRGLDTDVALDAVRDTAEEAGLPVREAAPGDFGGRTSVRAVALDDQLALDPVLLATTLARAAVDAGAVIHSGVRVSDVRALPSGRVDTDHGTIFGDTVVLATGTPLTRRGLYDLKTRALRSWAIAFEVEGDAEAPGGMWSEVGADGRSVVAAPSSFGRPALIVTGARHPVGSASSEIALAEALAAWARRTLPVGAEIGRWSGQDYQSHNLVPFIGGMPRGLGRLRFATGYAGWGMTNAPAAAMRLSDEIRGVSRSDRPQWMRTIGTRMTVPADLGRGIGEAARRARVSAAALKTASAAPVAPPAEGAGTLARRGARTAAVSTVDGRTRTLAAPTPLTWNDAERSWDSPVDGSRYAPDGVRLEGAASTDLRSAG</sequence>
<accession>A0A1G6GWP8</accession>
<dbReference type="Pfam" id="PF01266">
    <property type="entry name" value="DAO"/>
    <property type="match status" value="1"/>
</dbReference>
<evidence type="ECO:0000313" key="3">
    <source>
        <dbReference type="EMBL" id="SDB86308.1"/>
    </source>
</evidence>